<keyword evidence="3" id="KW-1185">Reference proteome</keyword>
<accession>A0A9D4DGZ6</accession>
<dbReference type="Pfam" id="PF00024">
    <property type="entry name" value="PAN_1"/>
    <property type="match status" value="1"/>
</dbReference>
<comment type="caution">
    <text evidence="2">The sequence shown here is derived from an EMBL/GenBank/DDBJ whole genome shotgun (WGS) entry which is preliminary data.</text>
</comment>
<dbReference type="Proteomes" id="UP000828390">
    <property type="component" value="Unassembled WGS sequence"/>
</dbReference>
<protein>
    <recommendedName>
        <fullName evidence="1">Apple domain-containing protein</fullName>
    </recommendedName>
</protein>
<organism evidence="2 3">
    <name type="scientific">Dreissena polymorpha</name>
    <name type="common">Zebra mussel</name>
    <name type="synonym">Mytilus polymorpha</name>
    <dbReference type="NCBI Taxonomy" id="45954"/>
    <lineage>
        <taxon>Eukaryota</taxon>
        <taxon>Metazoa</taxon>
        <taxon>Spiralia</taxon>
        <taxon>Lophotrochozoa</taxon>
        <taxon>Mollusca</taxon>
        <taxon>Bivalvia</taxon>
        <taxon>Autobranchia</taxon>
        <taxon>Heteroconchia</taxon>
        <taxon>Euheterodonta</taxon>
        <taxon>Imparidentia</taxon>
        <taxon>Neoheterodontei</taxon>
        <taxon>Myida</taxon>
        <taxon>Dreissenoidea</taxon>
        <taxon>Dreissenidae</taxon>
        <taxon>Dreissena</taxon>
    </lineage>
</organism>
<dbReference type="AlphaFoldDB" id="A0A9D4DGZ6"/>
<feature type="domain" description="Apple" evidence="1">
    <location>
        <begin position="157"/>
        <end position="215"/>
    </location>
</feature>
<dbReference type="EMBL" id="JAIWYP010000010">
    <property type="protein sequence ID" value="KAH3748350.1"/>
    <property type="molecule type" value="Genomic_DNA"/>
</dbReference>
<gene>
    <name evidence="2" type="ORF">DPMN_182793</name>
</gene>
<dbReference type="Gene3D" id="2.60.120.260">
    <property type="entry name" value="Galactose-binding domain-like"/>
    <property type="match status" value="1"/>
</dbReference>
<evidence type="ECO:0000259" key="1">
    <source>
        <dbReference type="Pfam" id="PF00024"/>
    </source>
</evidence>
<proteinExistence type="predicted"/>
<sequence length="236" mass="26342">MRLSRVDIYEYLSETHAGVGEIKCYVNGGWETVWSTAAIRSLNESRGRQTFSPNLTKSCFSNRFNLTKATTSTYMAIDAVNIHGANESFKIEMGLTQGKNEAEGITTLSSNSTATWSPDNKGPYRYMKIQAADPQNKTLQLCEVQAHGHLQERTPYFEVFTGIAMSNPPVSTVFEVNSKTMCALICLRLTEPACVVSQFDQATQTCAMFNSFEHTHDPKNGNTTIVFKFADRLFET</sequence>
<reference evidence="2" key="1">
    <citation type="journal article" date="2019" name="bioRxiv">
        <title>The Genome of the Zebra Mussel, Dreissena polymorpha: A Resource for Invasive Species Research.</title>
        <authorList>
            <person name="McCartney M.A."/>
            <person name="Auch B."/>
            <person name="Kono T."/>
            <person name="Mallez S."/>
            <person name="Zhang Y."/>
            <person name="Obille A."/>
            <person name="Becker A."/>
            <person name="Abrahante J.E."/>
            <person name="Garbe J."/>
            <person name="Badalamenti J.P."/>
            <person name="Herman A."/>
            <person name="Mangelson H."/>
            <person name="Liachko I."/>
            <person name="Sullivan S."/>
            <person name="Sone E.D."/>
            <person name="Koren S."/>
            <person name="Silverstein K.A.T."/>
            <person name="Beckman K.B."/>
            <person name="Gohl D.M."/>
        </authorList>
    </citation>
    <scope>NUCLEOTIDE SEQUENCE</scope>
    <source>
        <strain evidence="2">Duluth1</strain>
        <tissue evidence="2">Whole animal</tissue>
    </source>
</reference>
<name>A0A9D4DGZ6_DREPO</name>
<reference evidence="2" key="2">
    <citation type="submission" date="2020-11" db="EMBL/GenBank/DDBJ databases">
        <authorList>
            <person name="McCartney M.A."/>
            <person name="Auch B."/>
            <person name="Kono T."/>
            <person name="Mallez S."/>
            <person name="Becker A."/>
            <person name="Gohl D.M."/>
            <person name="Silverstein K.A.T."/>
            <person name="Koren S."/>
            <person name="Bechman K.B."/>
            <person name="Herman A."/>
            <person name="Abrahante J.E."/>
            <person name="Garbe J."/>
        </authorList>
    </citation>
    <scope>NUCLEOTIDE SEQUENCE</scope>
    <source>
        <strain evidence="2">Duluth1</strain>
        <tissue evidence="2">Whole animal</tissue>
    </source>
</reference>
<evidence type="ECO:0000313" key="2">
    <source>
        <dbReference type="EMBL" id="KAH3748350.1"/>
    </source>
</evidence>
<dbReference type="InterPro" id="IPR003609">
    <property type="entry name" value="Pan_app"/>
</dbReference>
<evidence type="ECO:0000313" key="3">
    <source>
        <dbReference type="Proteomes" id="UP000828390"/>
    </source>
</evidence>